<dbReference type="EMBL" id="JH971389">
    <property type="protein sequence ID" value="EKM80432.1"/>
    <property type="molecule type" value="Genomic_DNA"/>
</dbReference>
<accession>K5XBF5</accession>
<evidence type="ECO:0000313" key="2">
    <source>
        <dbReference type="EMBL" id="EKM80432.1"/>
    </source>
</evidence>
<feature type="coiled-coil region" evidence="1">
    <location>
        <begin position="309"/>
        <end position="343"/>
    </location>
</feature>
<dbReference type="InParanoid" id="K5XBF5"/>
<dbReference type="HOGENOM" id="CLU_055001_0_0_1"/>
<reference evidence="3" key="1">
    <citation type="journal article" date="2012" name="Proc. Natl. Acad. Sci. U.S.A.">
        <title>Genome sequence of the button mushroom Agaricus bisporus reveals mechanisms governing adaptation to a humic-rich ecological niche.</title>
        <authorList>
            <person name="Morin E."/>
            <person name="Kohler A."/>
            <person name="Baker A.R."/>
            <person name="Foulongne-Oriol M."/>
            <person name="Lombard V."/>
            <person name="Nagy L.G."/>
            <person name="Ohm R.A."/>
            <person name="Patyshakuliyeva A."/>
            <person name="Brun A."/>
            <person name="Aerts A.L."/>
            <person name="Bailey A.M."/>
            <person name="Billette C."/>
            <person name="Coutinho P.M."/>
            <person name="Deakin G."/>
            <person name="Doddapaneni H."/>
            <person name="Floudas D."/>
            <person name="Grimwood J."/>
            <person name="Hilden K."/>
            <person name="Kuees U."/>
            <person name="LaButti K.M."/>
            <person name="Lapidus A."/>
            <person name="Lindquist E.A."/>
            <person name="Lucas S.M."/>
            <person name="Murat C."/>
            <person name="Riley R.W."/>
            <person name="Salamov A.A."/>
            <person name="Schmutz J."/>
            <person name="Subramanian V."/>
            <person name="Woesten H.A.B."/>
            <person name="Xu J."/>
            <person name="Eastwood D.C."/>
            <person name="Foster G.D."/>
            <person name="Sonnenberg A.S."/>
            <person name="Cullen D."/>
            <person name="de Vries R.P."/>
            <person name="Lundell T."/>
            <person name="Hibbett D.S."/>
            <person name="Henrissat B."/>
            <person name="Burton K.S."/>
            <person name="Kerrigan R.W."/>
            <person name="Challen M.P."/>
            <person name="Grigoriev I.V."/>
            <person name="Martin F."/>
        </authorList>
    </citation>
    <scope>NUCLEOTIDE SEQUENCE [LARGE SCALE GENOMIC DNA]</scope>
    <source>
        <strain evidence="3">JB137-S8 / ATCC MYA-4627 / FGSC 10392</strain>
    </source>
</reference>
<keyword evidence="1" id="KW-0175">Coiled coil</keyword>
<dbReference type="OMA" id="RIPWPKV"/>
<dbReference type="eggNOG" id="ENOG502S960">
    <property type="taxonomic scope" value="Eukaryota"/>
</dbReference>
<proteinExistence type="predicted"/>
<evidence type="ECO:0000256" key="1">
    <source>
        <dbReference type="SAM" id="Coils"/>
    </source>
</evidence>
<dbReference type="KEGG" id="abp:AGABI1DRAFT73635"/>
<evidence type="ECO:0000313" key="3">
    <source>
        <dbReference type="Proteomes" id="UP000008493"/>
    </source>
</evidence>
<gene>
    <name evidence="2" type="ORF">AGABI1DRAFT_73635</name>
</gene>
<name>K5XBF5_AGABU</name>
<keyword evidence="3" id="KW-1185">Reference proteome</keyword>
<dbReference type="AlphaFoldDB" id="K5XBF5"/>
<protein>
    <submittedName>
        <fullName evidence="2">Uncharacterized protein</fullName>
    </submittedName>
</protein>
<organism evidence="2 3">
    <name type="scientific">Agaricus bisporus var. burnettii (strain JB137-S8 / ATCC MYA-4627 / FGSC 10392)</name>
    <name type="common">White button mushroom</name>
    <dbReference type="NCBI Taxonomy" id="597362"/>
    <lineage>
        <taxon>Eukaryota</taxon>
        <taxon>Fungi</taxon>
        <taxon>Dikarya</taxon>
        <taxon>Basidiomycota</taxon>
        <taxon>Agaricomycotina</taxon>
        <taxon>Agaricomycetes</taxon>
        <taxon>Agaricomycetidae</taxon>
        <taxon>Agaricales</taxon>
        <taxon>Agaricineae</taxon>
        <taxon>Agaricaceae</taxon>
        <taxon>Agaricus</taxon>
    </lineage>
</organism>
<dbReference type="STRING" id="597362.K5XBF5"/>
<sequence>MTYKGYTRLQLIRGATSSPWTTNFRHLLPFPKKWMKRFTVRDPVIKSVKPKDRIKYWNVVPGDQIRLLGDSSNRLHEVLSINKISNRVFVKGAVVSSGVQQKLVSNKNYHYSRCQLFLGNYELPKPGSTEPRLTPVFAKRLGTTSPFWNPFLRRFEWQRFATSTYPRLPDSVGEKLPIAWPQPARANIPDPSSYDALHDVVAKVTYQLPKIDPRPGARLPDVSEDAFLASVVNPHLRDSLDESAPVEPFLHKELSNPHSKAKKLRRFKEYKLHTKELLKQILVQEMKRSDNPKEARTIAMFRWRAQLKAEREEKKKMRWKHKAEVANLERKAARKVRKEQQQRRLLTELSLKEAPNQFIPKDV</sequence>
<dbReference type="OrthoDB" id="359154at2759"/>
<dbReference type="RefSeq" id="XP_007329052.1">
    <property type="nucleotide sequence ID" value="XM_007328990.1"/>
</dbReference>
<dbReference type="GeneID" id="18831117"/>
<dbReference type="Proteomes" id="UP000008493">
    <property type="component" value="Unassembled WGS sequence"/>
</dbReference>